<dbReference type="AlphaFoldDB" id="A0A2I1II02"/>
<feature type="compositionally biased region" description="Basic and acidic residues" evidence="8">
    <location>
        <begin position="1"/>
        <end position="18"/>
    </location>
</feature>
<evidence type="ECO:0000256" key="1">
    <source>
        <dbReference type="ARBA" id="ARBA00004141"/>
    </source>
</evidence>
<dbReference type="GO" id="GO:0055085">
    <property type="term" value="P:transmembrane transport"/>
    <property type="evidence" value="ECO:0007669"/>
    <property type="project" value="InterPro"/>
</dbReference>
<dbReference type="FunFam" id="1.20.1740.10:FF:000001">
    <property type="entry name" value="Amino acid permease"/>
    <property type="match status" value="1"/>
</dbReference>
<organism evidence="11 12">
    <name type="scientific">Brevibacterium ravenspurgense</name>
    <dbReference type="NCBI Taxonomy" id="479117"/>
    <lineage>
        <taxon>Bacteria</taxon>
        <taxon>Bacillati</taxon>
        <taxon>Actinomycetota</taxon>
        <taxon>Actinomycetes</taxon>
        <taxon>Micrococcales</taxon>
        <taxon>Brevibacteriaceae</taxon>
        <taxon>Brevibacterium</taxon>
    </lineage>
</organism>
<evidence type="ECO:0000256" key="5">
    <source>
        <dbReference type="ARBA" id="ARBA00022970"/>
    </source>
</evidence>
<evidence type="ECO:0000256" key="9">
    <source>
        <dbReference type="SAM" id="Phobius"/>
    </source>
</evidence>
<sequence>MSGHDKNRVSIAREEDPIPKGVRGHKRQALKRGIKSRHMFMIALAGVIGTGLFLGTGDVINRAGPGGTIAAYVVGGFLLWLTMSCLGETSSVMPASGSFQAHATKLLGPGTGFTIGWIYWLSWASFIGLEFLAAGIVMKFWFPDVPTAVWSGVFIVVLFIINLFSVRGFAEVESGLAFVKVAAVAAFIVIGGLVLVGVLGMDGETRPRWENFYADGGFFPTGIGAVLAAMMTVIYTFMGSEVMGVAAGEAENPAKAVPKAVRTIVFRLVFLYLGAVVILIALIPWRQAGLSESPFVTVFEAIGIPFAADIMNFVVLVSILSVGNTGLYMCSRILWSLGHDGHAPKFFTRTLKNGSPYGGLIFTMAFGLLSLLSSFVAEDTLFVFLMSVSGIGGALSWITIALTQYSFRIKFVKSGGDVKRLPYRVPLFPAVPILVVLLNLAVFVGMALDPTQRLSLVIGLGVVPVCYIVYGLFIKPREKHLPSAEMEVRLPAEKV</sequence>
<reference evidence="11 12" key="1">
    <citation type="submission" date="2017-12" db="EMBL/GenBank/DDBJ databases">
        <title>Phylogenetic diversity of female urinary microbiome.</title>
        <authorList>
            <person name="Thomas-White K."/>
            <person name="Wolfe A.J."/>
        </authorList>
    </citation>
    <scope>NUCLEOTIDE SEQUENCE [LARGE SCALE GENOMIC DNA]</scope>
    <source>
        <strain evidence="11 12">UMB0426</strain>
    </source>
</reference>
<dbReference type="Pfam" id="PF00324">
    <property type="entry name" value="AA_permease"/>
    <property type="match status" value="1"/>
</dbReference>
<evidence type="ECO:0000256" key="7">
    <source>
        <dbReference type="ARBA" id="ARBA00023136"/>
    </source>
</evidence>
<gene>
    <name evidence="11" type="ORF">CYJ40_04090</name>
</gene>
<keyword evidence="3" id="KW-0813">Transport</keyword>
<dbReference type="Proteomes" id="UP000242755">
    <property type="component" value="Unassembled WGS sequence"/>
</dbReference>
<dbReference type="STRING" id="1176165.GCA_001584405_01388"/>
<keyword evidence="6 9" id="KW-1133">Transmembrane helix</keyword>
<feature type="transmembrane region" description="Helical" evidence="9">
    <location>
        <begin position="117"/>
        <end position="142"/>
    </location>
</feature>
<feature type="transmembrane region" description="Helical" evidence="9">
    <location>
        <begin position="382"/>
        <end position="407"/>
    </location>
</feature>
<evidence type="ECO:0000256" key="6">
    <source>
        <dbReference type="ARBA" id="ARBA00022989"/>
    </source>
</evidence>
<dbReference type="PIRSF" id="PIRSF006060">
    <property type="entry name" value="AA_transporter"/>
    <property type="match status" value="1"/>
</dbReference>
<feature type="transmembrane region" description="Helical" evidence="9">
    <location>
        <begin position="218"/>
        <end position="238"/>
    </location>
</feature>
<dbReference type="PANTHER" id="PTHR43495">
    <property type="entry name" value="GABA PERMEASE"/>
    <property type="match status" value="1"/>
</dbReference>
<dbReference type="EMBL" id="PKGO01000003">
    <property type="protein sequence ID" value="PKY70753.1"/>
    <property type="molecule type" value="Genomic_DNA"/>
</dbReference>
<keyword evidence="5" id="KW-0029">Amino-acid transport</keyword>
<feature type="transmembrane region" description="Helical" evidence="9">
    <location>
        <begin position="178"/>
        <end position="198"/>
    </location>
</feature>
<dbReference type="InterPro" id="IPR004841">
    <property type="entry name" value="AA-permease/SLC12A_dom"/>
</dbReference>
<feature type="transmembrane region" description="Helical" evidence="9">
    <location>
        <begin position="356"/>
        <end position="376"/>
    </location>
</feature>
<evidence type="ECO:0000256" key="3">
    <source>
        <dbReference type="ARBA" id="ARBA00022448"/>
    </source>
</evidence>
<feature type="transmembrane region" description="Helical" evidence="9">
    <location>
        <begin position="69"/>
        <end position="86"/>
    </location>
</feature>
<evidence type="ECO:0000256" key="2">
    <source>
        <dbReference type="ARBA" id="ARBA00008583"/>
    </source>
</evidence>
<feature type="transmembrane region" description="Helical" evidence="9">
    <location>
        <begin position="454"/>
        <end position="473"/>
    </location>
</feature>
<feature type="region of interest" description="Disordered" evidence="8">
    <location>
        <begin position="1"/>
        <end position="27"/>
    </location>
</feature>
<dbReference type="GO" id="GO:0016020">
    <property type="term" value="C:membrane"/>
    <property type="evidence" value="ECO:0007669"/>
    <property type="project" value="UniProtKB-SubCell"/>
</dbReference>
<comment type="caution">
    <text evidence="11">The sequence shown here is derived from an EMBL/GenBank/DDBJ whole genome shotgun (WGS) entry which is preliminary data.</text>
</comment>
<dbReference type="PROSITE" id="PS00218">
    <property type="entry name" value="AMINO_ACID_PERMEASE_1"/>
    <property type="match status" value="1"/>
</dbReference>
<feature type="transmembrane region" description="Helical" evidence="9">
    <location>
        <begin position="39"/>
        <end position="57"/>
    </location>
</feature>
<keyword evidence="4 9" id="KW-0812">Transmembrane</keyword>
<keyword evidence="7 9" id="KW-0472">Membrane</keyword>
<comment type="subcellular location">
    <subcellularLocation>
        <location evidence="1">Membrane</location>
        <topology evidence="1">Multi-pass membrane protein</topology>
    </subcellularLocation>
</comment>
<evidence type="ECO:0000313" key="11">
    <source>
        <dbReference type="EMBL" id="PKY70753.1"/>
    </source>
</evidence>
<accession>A0A2I1II02</accession>
<dbReference type="InterPro" id="IPR004840">
    <property type="entry name" value="Amino_acid_permease_CS"/>
</dbReference>
<proteinExistence type="inferred from homology"/>
<feature type="transmembrane region" description="Helical" evidence="9">
    <location>
        <begin position="264"/>
        <end position="285"/>
    </location>
</feature>
<evidence type="ECO:0000313" key="12">
    <source>
        <dbReference type="Proteomes" id="UP000242755"/>
    </source>
</evidence>
<feature type="transmembrane region" description="Helical" evidence="9">
    <location>
        <begin position="148"/>
        <end position="166"/>
    </location>
</feature>
<evidence type="ECO:0000256" key="8">
    <source>
        <dbReference type="SAM" id="MobiDB-lite"/>
    </source>
</evidence>
<feature type="transmembrane region" description="Helical" evidence="9">
    <location>
        <begin position="427"/>
        <end position="448"/>
    </location>
</feature>
<protein>
    <submittedName>
        <fullName evidence="11">Amino acid permease</fullName>
    </submittedName>
</protein>
<comment type="similarity">
    <text evidence="2">Belongs to the amino acid-polyamine-organocation (APC) superfamily. Amino acid transporter (AAT) (TC 2.A.3.1) family.</text>
</comment>
<dbReference type="PANTHER" id="PTHR43495:SF5">
    <property type="entry name" value="GAMMA-AMINOBUTYRIC ACID PERMEASE"/>
    <property type="match status" value="1"/>
</dbReference>
<dbReference type="GO" id="GO:0006865">
    <property type="term" value="P:amino acid transport"/>
    <property type="evidence" value="ECO:0007669"/>
    <property type="project" value="UniProtKB-KW"/>
</dbReference>
<evidence type="ECO:0000256" key="4">
    <source>
        <dbReference type="ARBA" id="ARBA00022692"/>
    </source>
</evidence>
<dbReference type="Gene3D" id="1.20.1740.10">
    <property type="entry name" value="Amino acid/polyamine transporter I"/>
    <property type="match status" value="1"/>
</dbReference>
<name>A0A2I1II02_9MICO</name>
<dbReference type="RefSeq" id="WP_101672134.1">
    <property type="nucleotide sequence ID" value="NZ_PKGO01000003.1"/>
</dbReference>
<feature type="domain" description="Amino acid permease/ SLC12A" evidence="10">
    <location>
        <begin position="38"/>
        <end position="456"/>
    </location>
</feature>
<evidence type="ECO:0000259" key="10">
    <source>
        <dbReference type="Pfam" id="PF00324"/>
    </source>
</evidence>